<dbReference type="EMBL" id="UINC01204816">
    <property type="protein sequence ID" value="SVE25717.1"/>
    <property type="molecule type" value="Genomic_DNA"/>
</dbReference>
<organism evidence="1">
    <name type="scientific">marine metagenome</name>
    <dbReference type="NCBI Taxonomy" id="408172"/>
    <lineage>
        <taxon>unclassified sequences</taxon>
        <taxon>metagenomes</taxon>
        <taxon>ecological metagenomes</taxon>
    </lineage>
</organism>
<reference evidence="1" key="1">
    <citation type="submission" date="2018-05" db="EMBL/GenBank/DDBJ databases">
        <authorList>
            <person name="Lanie J.A."/>
            <person name="Ng W.-L."/>
            <person name="Kazmierczak K.M."/>
            <person name="Andrzejewski T.M."/>
            <person name="Davidsen T.M."/>
            <person name="Wayne K.J."/>
            <person name="Tettelin H."/>
            <person name="Glass J.I."/>
            <person name="Rusch D."/>
            <person name="Podicherti R."/>
            <person name="Tsui H.-C.T."/>
            <person name="Winkler M.E."/>
        </authorList>
    </citation>
    <scope>NUCLEOTIDE SEQUENCE</scope>
</reference>
<sequence length="46" mass="4883">MGCHELVEVLRQGATLGDLAEDLVAELVVMATERIEQAVADGKFGP</sequence>
<gene>
    <name evidence="1" type="ORF">METZ01_LOCUS478571</name>
</gene>
<proteinExistence type="predicted"/>
<dbReference type="AlphaFoldDB" id="A0A383BZW9"/>
<name>A0A383BZW9_9ZZZZ</name>
<protein>
    <submittedName>
        <fullName evidence="1">Uncharacterized protein</fullName>
    </submittedName>
</protein>
<accession>A0A383BZW9</accession>
<evidence type="ECO:0000313" key="1">
    <source>
        <dbReference type="EMBL" id="SVE25717.1"/>
    </source>
</evidence>